<evidence type="ECO:0000256" key="1">
    <source>
        <dbReference type="ARBA" id="ARBA00004141"/>
    </source>
</evidence>
<comment type="subcellular location">
    <subcellularLocation>
        <location evidence="1">Membrane</location>
        <topology evidence="1">Multi-pass membrane protein</topology>
    </subcellularLocation>
</comment>
<proteinExistence type="predicted"/>
<accession>A0A8J3PAC0</accession>
<dbReference type="GO" id="GO:0030416">
    <property type="term" value="P:methylamine metabolic process"/>
    <property type="evidence" value="ECO:0007669"/>
    <property type="project" value="InterPro"/>
</dbReference>
<keyword evidence="4 5" id="KW-0472">Membrane</keyword>
<feature type="transmembrane region" description="Helical" evidence="5">
    <location>
        <begin position="74"/>
        <end position="96"/>
    </location>
</feature>
<reference evidence="7 8" key="1">
    <citation type="submission" date="2021-01" db="EMBL/GenBank/DDBJ databases">
        <title>Whole genome shotgun sequence of Catellatospora coxensis NBRC 107359.</title>
        <authorList>
            <person name="Komaki H."/>
            <person name="Tamura T."/>
        </authorList>
    </citation>
    <scope>NUCLEOTIDE SEQUENCE [LARGE SCALE GENOMIC DNA]</scope>
    <source>
        <strain evidence="7 8">NBRC 107359</strain>
    </source>
</reference>
<dbReference type="Proteomes" id="UP000630887">
    <property type="component" value="Unassembled WGS sequence"/>
</dbReference>
<keyword evidence="2 5" id="KW-0812">Transmembrane</keyword>
<dbReference type="InterPro" id="IPR009908">
    <property type="entry name" value="Methylamine_util_MauE"/>
</dbReference>
<feature type="transmembrane region" description="Helical" evidence="5">
    <location>
        <begin position="44"/>
        <end position="67"/>
    </location>
</feature>
<evidence type="ECO:0000313" key="8">
    <source>
        <dbReference type="Proteomes" id="UP000630887"/>
    </source>
</evidence>
<dbReference type="Pfam" id="PF07291">
    <property type="entry name" value="MauE"/>
    <property type="match status" value="1"/>
</dbReference>
<evidence type="ECO:0000256" key="5">
    <source>
        <dbReference type="SAM" id="Phobius"/>
    </source>
</evidence>
<dbReference type="UniPathway" id="UPA00895"/>
<evidence type="ECO:0000313" key="7">
    <source>
        <dbReference type="EMBL" id="GIG09409.1"/>
    </source>
</evidence>
<name>A0A8J3PAC0_9ACTN</name>
<feature type="transmembrane region" description="Helical" evidence="5">
    <location>
        <begin position="116"/>
        <end position="135"/>
    </location>
</feature>
<dbReference type="GO" id="GO:0016020">
    <property type="term" value="C:membrane"/>
    <property type="evidence" value="ECO:0007669"/>
    <property type="project" value="UniProtKB-SubCell"/>
</dbReference>
<evidence type="ECO:0000259" key="6">
    <source>
        <dbReference type="Pfam" id="PF07291"/>
    </source>
</evidence>
<evidence type="ECO:0000256" key="2">
    <source>
        <dbReference type="ARBA" id="ARBA00022692"/>
    </source>
</evidence>
<evidence type="ECO:0000256" key="3">
    <source>
        <dbReference type="ARBA" id="ARBA00022989"/>
    </source>
</evidence>
<evidence type="ECO:0000256" key="4">
    <source>
        <dbReference type="ARBA" id="ARBA00023136"/>
    </source>
</evidence>
<gene>
    <name evidence="7" type="ORF">Cco03nite_61090</name>
</gene>
<dbReference type="RefSeq" id="WP_203696332.1">
    <property type="nucleotide sequence ID" value="NZ_BAAALC010000002.1"/>
</dbReference>
<feature type="domain" description="Methylamine utilisation protein MauE" evidence="6">
    <location>
        <begin position="1"/>
        <end position="130"/>
    </location>
</feature>
<organism evidence="7 8">
    <name type="scientific">Catellatospora coxensis</name>
    <dbReference type="NCBI Taxonomy" id="310354"/>
    <lineage>
        <taxon>Bacteria</taxon>
        <taxon>Bacillati</taxon>
        <taxon>Actinomycetota</taxon>
        <taxon>Actinomycetes</taxon>
        <taxon>Micromonosporales</taxon>
        <taxon>Micromonosporaceae</taxon>
        <taxon>Catellatospora</taxon>
    </lineage>
</organism>
<dbReference type="EMBL" id="BONI01000064">
    <property type="protein sequence ID" value="GIG09409.1"/>
    <property type="molecule type" value="Genomic_DNA"/>
</dbReference>
<keyword evidence="3 5" id="KW-1133">Transmembrane helix</keyword>
<keyword evidence="8" id="KW-1185">Reference proteome</keyword>
<dbReference type="AlphaFoldDB" id="A0A8J3PAC0"/>
<comment type="caution">
    <text evidence="7">The sequence shown here is derived from an EMBL/GenBank/DDBJ whole genome shotgun (WGS) entry which is preliminary data.</text>
</comment>
<sequence>MRYVLLGCVVCLGVVFAVSAISKLRSRASYAAFVASTRELLPRAWPPAAHVALIVVVAEVVIVPLLFSAPTAGLTVAAVLLLAFSGAIVLAVRRGVRTSCRCFGSSTKPLARMHALRSGVLAALAVTGAVLAGPVGAANIITGLHPAGTATTVLAAGVFAALMIMFDDLVGLFAPTATPAARASMPAAVGQRRTSEEI</sequence>
<feature type="transmembrane region" description="Helical" evidence="5">
    <location>
        <begin position="147"/>
        <end position="166"/>
    </location>
</feature>
<protein>
    <recommendedName>
        <fullName evidence="6">Methylamine utilisation protein MauE domain-containing protein</fullName>
    </recommendedName>
</protein>